<evidence type="ECO:0000313" key="4">
    <source>
        <dbReference type="Proteomes" id="UP000275024"/>
    </source>
</evidence>
<dbReference type="EMBL" id="RBDY01000004">
    <property type="protein sequence ID" value="RKN25117.1"/>
    <property type="molecule type" value="Genomic_DNA"/>
</dbReference>
<evidence type="ECO:0008006" key="5">
    <source>
        <dbReference type="Google" id="ProtNLM"/>
    </source>
</evidence>
<reference evidence="3 4" key="1">
    <citation type="submission" date="2018-09" db="EMBL/GenBank/DDBJ databases">
        <title>Streptomyces sp. nov. DS1-2, an endophytic actinomycete isolated from roots of Dendrobium scabrilingue.</title>
        <authorList>
            <person name="Kuncharoen N."/>
            <person name="Kudo T."/>
            <person name="Ohkuma M."/>
            <person name="Yuki M."/>
            <person name="Tanasupawat S."/>
        </authorList>
    </citation>
    <scope>NUCLEOTIDE SEQUENCE [LARGE SCALE GENOMIC DNA]</scope>
    <source>
        <strain evidence="1 4">AZ1-7</strain>
        <strain evidence="2 3">DS1-2</strain>
    </source>
</reference>
<name>A0A3A9WEX2_9ACTN</name>
<dbReference type="GO" id="GO:0008202">
    <property type="term" value="P:steroid metabolic process"/>
    <property type="evidence" value="ECO:0007669"/>
    <property type="project" value="TreeGrafter"/>
</dbReference>
<dbReference type="SUPFAM" id="SSF51735">
    <property type="entry name" value="NAD(P)-binding Rossmann-fold domains"/>
    <property type="match status" value="1"/>
</dbReference>
<evidence type="ECO:0000313" key="1">
    <source>
        <dbReference type="EMBL" id="RKN10853.1"/>
    </source>
</evidence>
<dbReference type="Proteomes" id="UP000275024">
    <property type="component" value="Unassembled WGS sequence"/>
</dbReference>
<dbReference type="Proteomes" id="UP000268652">
    <property type="component" value="Unassembled WGS sequence"/>
</dbReference>
<proteinExistence type="predicted"/>
<evidence type="ECO:0000313" key="3">
    <source>
        <dbReference type="Proteomes" id="UP000268652"/>
    </source>
</evidence>
<dbReference type="GO" id="GO:0016491">
    <property type="term" value="F:oxidoreductase activity"/>
    <property type="evidence" value="ECO:0007669"/>
    <property type="project" value="TreeGrafter"/>
</dbReference>
<dbReference type="Gene3D" id="3.40.50.720">
    <property type="entry name" value="NAD(P)-binding Rossmann-like Domain"/>
    <property type="match status" value="2"/>
</dbReference>
<gene>
    <name evidence="2" type="ORF">D7318_07625</name>
    <name evidence="1" type="ORF">D7319_06770</name>
</gene>
<dbReference type="InterPro" id="IPR036291">
    <property type="entry name" value="NAD(P)-bd_dom_sf"/>
</dbReference>
<organism evidence="1 4">
    <name type="scientific">Streptomyces radicis</name>
    <dbReference type="NCBI Taxonomy" id="1750517"/>
    <lineage>
        <taxon>Bacteria</taxon>
        <taxon>Bacillati</taxon>
        <taxon>Actinomycetota</taxon>
        <taxon>Actinomycetes</taxon>
        <taxon>Kitasatosporales</taxon>
        <taxon>Streptomycetaceae</taxon>
        <taxon>Streptomyces</taxon>
    </lineage>
</organism>
<dbReference type="PANTHER" id="PTHR43313">
    <property type="entry name" value="SHORT-CHAIN DEHYDROGENASE/REDUCTASE FAMILY 9C"/>
    <property type="match status" value="1"/>
</dbReference>
<accession>A0A3A9WEX2</accession>
<comment type="caution">
    <text evidence="1">The sequence shown here is derived from an EMBL/GenBank/DDBJ whole genome shotgun (WGS) entry which is preliminary data.</text>
</comment>
<keyword evidence="3" id="KW-1185">Reference proteome</keyword>
<evidence type="ECO:0000313" key="2">
    <source>
        <dbReference type="EMBL" id="RKN25117.1"/>
    </source>
</evidence>
<sequence>MQLARPGLGEPVGLARPRALALDLDQAFGGDRVFAGVRSPADAALFAGVAGVTPLTVDVTDPDSVASAAGAVGAAVDGGGLDALVNNAGLIVEGPLESFSVALRVELAPWRIPVVVVEPTGTRTPVLSKAAEASAKARAVADPALVALYERQLAAAAEASARMSLADPDDIAKVLVKAVHARRPKALWTAGRGAGLLPTIGRLPTGLSDRVVARALGVAKIEAGA</sequence>
<dbReference type="PANTHER" id="PTHR43313:SF1">
    <property type="entry name" value="3BETA-HYDROXYSTEROID DEHYDROGENASE DHS-16"/>
    <property type="match status" value="1"/>
</dbReference>
<dbReference type="AlphaFoldDB" id="A0A3A9WEX2"/>
<protein>
    <recommendedName>
        <fullName evidence="5">SDR family NAD(P)-dependent oxidoreductase</fullName>
    </recommendedName>
</protein>
<dbReference type="EMBL" id="RBDX01000004">
    <property type="protein sequence ID" value="RKN10853.1"/>
    <property type="molecule type" value="Genomic_DNA"/>
</dbReference>